<accession>A0A8J3XWN6</accession>
<name>A0A8J3XWN6_9ACTN</name>
<proteinExistence type="predicted"/>
<dbReference type="EMBL" id="BOOR01000021">
    <property type="protein sequence ID" value="GII54921.1"/>
    <property type="molecule type" value="Genomic_DNA"/>
</dbReference>
<gene>
    <name evidence="1" type="ORF">Pth03_33100</name>
</gene>
<sequence>MGCSGLGREPNMLTGVLEATVHDPSRSGPSARLRHGIQVSHVMTGVGEQPAPIFTLCGVRGRVRMTE</sequence>
<dbReference type="Proteomes" id="UP000605992">
    <property type="component" value="Unassembled WGS sequence"/>
</dbReference>
<evidence type="ECO:0000313" key="2">
    <source>
        <dbReference type="Proteomes" id="UP000605992"/>
    </source>
</evidence>
<organism evidence="1 2">
    <name type="scientific">Planotetraspora thailandica</name>
    <dbReference type="NCBI Taxonomy" id="487172"/>
    <lineage>
        <taxon>Bacteria</taxon>
        <taxon>Bacillati</taxon>
        <taxon>Actinomycetota</taxon>
        <taxon>Actinomycetes</taxon>
        <taxon>Streptosporangiales</taxon>
        <taxon>Streptosporangiaceae</taxon>
        <taxon>Planotetraspora</taxon>
    </lineage>
</organism>
<protein>
    <submittedName>
        <fullName evidence="1">Uncharacterized protein</fullName>
    </submittedName>
</protein>
<keyword evidence="2" id="KW-1185">Reference proteome</keyword>
<comment type="caution">
    <text evidence="1">The sequence shown here is derived from an EMBL/GenBank/DDBJ whole genome shotgun (WGS) entry which is preliminary data.</text>
</comment>
<dbReference type="AlphaFoldDB" id="A0A8J3XWN6"/>
<reference evidence="1" key="1">
    <citation type="submission" date="2021-01" db="EMBL/GenBank/DDBJ databases">
        <title>Whole genome shotgun sequence of Planotetraspora thailandica NBRC 104271.</title>
        <authorList>
            <person name="Komaki H."/>
            <person name="Tamura T."/>
        </authorList>
    </citation>
    <scope>NUCLEOTIDE SEQUENCE</scope>
    <source>
        <strain evidence="1">NBRC 104271</strain>
    </source>
</reference>
<evidence type="ECO:0000313" key="1">
    <source>
        <dbReference type="EMBL" id="GII54921.1"/>
    </source>
</evidence>